<dbReference type="Gene3D" id="3.80.30.20">
    <property type="entry name" value="tm_1862 like domain"/>
    <property type="match status" value="1"/>
</dbReference>
<keyword evidence="3" id="KW-0479">Metal-binding</keyword>
<evidence type="ECO:0000313" key="7">
    <source>
        <dbReference type="EMBL" id="GIE02749.1"/>
    </source>
</evidence>
<sequence length="554" mass="61210">MTGAVVLVSMPFADGPSLQLGLLKPAVAAAGFPVRTLHAGLDLAARIGMPAYRQLAAHRGRMFGDWLFSVQAFGSAAPDPDGLMVSRFAADAPDLDLMKIRDAVVPEYLDALAADPVFDDATVVGFTSTFQQNVASFALARRLKARFPSLVTVFGGANFDPPMGAEYLRAMDCVDHVVSGPGEVALPELLGGTASGSAFPPDYDEYFERAERLGLLDREKVRLPFESSRGCWWGAKHHCTFCGLNGTTMAYRSKPPEQVLAELAGLARRYRTFRFDAVDNILDPAYLKTVMPALTESGYDLFYEVKANLGRAQLRLLAQAGVRRLQPGLESLSTRVLGLMRKGVRASQNVNLLRWARYYDIDVAWNLLWGFPGETAEDYRAQTELLPHLVHLQPPGSADRIWLERFSPLFTSTVSPSPEPSYRYVYPPSVDLSKAAYFFDWPDDLPPYEELRLGVVAWQDRWRTRPSLTYRWIPGLLQIRDRRGHDGTYTFPDPVAGIHEACAERPRTAVAVARELALPEETVRATFAALADRGLMFLDGDRALALALPAVAGR</sequence>
<comment type="caution">
    <text evidence="7">The sequence shown here is derived from an EMBL/GenBank/DDBJ whole genome shotgun (WGS) entry which is preliminary data.</text>
</comment>
<evidence type="ECO:0000256" key="1">
    <source>
        <dbReference type="ARBA" id="ARBA00001966"/>
    </source>
</evidence>
<dbReference type="InterPro" id="IPR051198">
    <property type="entry name" value="BchE-like"/>
</dbReference>
<organism evidence="7 8">
    <name type="scientific">Paractinoplanes durhamensis</name>
    <dbReference type="NCBI Taxonomy" id="113563"/>
    <lineage>
        <taxon>Bacteria</taxon>
        <taxon>Bacillati</taxon>
        <taxon>Actinomycetota</taxon>
        <taxon>Actinomycetes</taxon>
        <taxon>Micromonosporales</taxon>
        <taxon>Micromonosporaceae</taxon>
        <taxon>Paractinoplanes</taxon>
    </lineage>
</organism>
<evidence type="ECO:0000256" key="4">
    <source>
        <dbReference type="ARBA" id="ARBA00023004"/>
    </source>
</evidence>
<dbReference type="NCBIfam" id="TIGR03975">
    <property type="entry name" value="rSAM_ocin_1"/>
    <property type="match status" value="1"/>
</dbReference>
<dbReference type="PANTHER" id="PTHR43409">
    <property type="entry name" value="ANAEROBIC MAGNESIUM-PROTOPORPHYRIN IX MONOMETHYL ESTER CYCLASE-RELATED"/>
    <property type="match status" value="1"/>
</dbReference>
<dbReference type="CDD" id="cd01335">
    <property type="entry name" value="Radical_SAM"/>
    <property type="match status" value="1"/>
</dbReference>
<dbReference type="SFLD" id="SFLDS00029">
    <property type="entry name" value="Radical_SAM"/>
    <property type="match status" value="1"/>
</dbReference>
<keyword evidence="4" id="KW-0408">Iron</keyword>
<keyword evidence="5" id="KW-0411">Iron-sulfur</keyword>
<dbReference type="EMBL" id="BOML01000033">
    <property type="protein sequence ID" value="GIE02749.1"/>
    <property type="molecule type" value="Genomic_DNA"/>
</dbReference>
<keyword evidence="2" id="KW-0949">S-adenosyl-L-methionine</keyword>
<name>A0ABQ3YYT0_9ACTN</name>
<gene>
    <name evidence="7" type="ORF">Adu01nite_40990</name>
</gene>
<dbReference type="InterPro" id="IPR006638">
    <property type="entry name" value="Elp3/MiaA/NifB-like_rSAM"/>
</dbReference>
<dbReference type="Proteomes" id="UP000637628">
    <property type="component" value="Unassembled WGS sequence"/>
</dbReference>
<reference evidence="7 8" key="1">
    <citation type="submission" date="2021-01" db="EMBL/GenBank/DDBJ databases">
        <title>Whole genome shotgun sequence of Actinoplanes durhamensis NBRC 14914.</title>
        <authorList>
            <person name="Komaki H."/>
            <person name="Tamura T."/>
        </authorList>
    </citation>
    <scope>NUCLEOTIDE SEQUENCE [LARGE SCALE GENOMIC DNA]</scope>
    <source>
        <strain evidence="7 8">NBRC 14914</strain>
    </source>
</reference>
<feature type="domain" description="Radical SAM core" evidence="6">
    <location>
        <begin position="217"/>
        <end position="443"/>
    </location>
</feature>
<dbReference type="Pfam" id="PF04055">
    <property type="entry name" value="Radical_SAM"/>
    <property type="match status" value="1"/>
</dbReference>
<dbReference type="InterPro" id="IPR023404">
    <property type="entry name" value="rSAM_horseshoe"/>
</dbReference>
<proteinExistence type="predicted"/>
<protein>
    <submittedName>
        <fullName evidence="7">RiPP maturation radical SAM protein 1</fullName>
    </submittedName>
</protein>
<dbReference type="InterPro" id="IPR058240">
    <property type="entry name" value="rSAM_sf"/>
</dbReference>
<dbReference type="SFLD" id="SFLDG01082">
    <property type="entry name" value="B12-binding_domain_containing"/>
    <property type="match status" value="1"/>
</dbReference>
<comment type="cofactor">
    <cofactor evidence="1">
        <name>[4Fe-4S] cluster</name>
        <dbReference type="ChEBI" id="CHEBI:49883"/>
    </cofactor>
</comment>
<dbReference type="PANTHER" id="PTHR43409:SF7">
    <property type="entry name" value="BLL1977 PROTEIN"/>
    <property type="match status" value="1"/>
</dbReference>
<dbReference type="Gene3D" id="3.40.50.280">
    <property type="entry name" value="Cobalamin-binding domain"/>
    <property type="match status" value="1"/>
</dbReference>
<dbReference type="InterPro" id="IPR023984">
    <property type="entry name" value="rSAM_ocin_1"/>
</dbReference>
<dbReference type="RefSeq" id="WP_239132558.1">
    <property type="nucleotide sequence ID" value="NZ_BAAATX010000013.1"/>
</dbReference>
<evidence type="ECO:0000256" key="5">
    <source>
        <dbReference type="ARBA" id="ARBA00023014"/>
    </source>
</evidence>
<dbReference type="SMART" id="SM00729">
    <property type="entry name" value="Elp3"/>
    <property type="match status" value="1"/>
</dbReference>
<dbReference type="InterPro" id="IPR007197">
    <property type="entry name" value="rSAM"/>
</dbReference>
<evidence type="ECO:0000313" key="8">
    <source>
        <dbReference type="Proteomes" id="UP000637628"/>
    </source>
</evidence>
<evidence type="ECO:0000259" key="6">
    <source>
        <dbReference type="PROSITE" id="PS51918"/>
    </source>
</evidence>
<accession>A0ABQ3YYT0</accession>
<dbReference type="SUPFAM" id="SSF102114">
    <property type="entry name" value="Radical SAM enzymes"/>
    <property type="match status" value="1"/>
</dbReference>
<keyword evidence="8" id="KW-1185">Reference proteome</keyword>
<dbReference type="SFLD" id="SFLDF00324">
    <property type="entry name" value="bacteriocin_maturation"/>
    <property type="match status" value="1"/>
</dbReference>
<evidence type="ECO:0000256" key="3">
    <source>
        <dbReference type="ARBA" id="ARBA00022723"/>
    </source>
</evidence>
<dbReference type="PROSITE" id="PS51918">
    <property type="entry name" value="RADICAL_SAM"/>
    <property type="match status" value="1"/>
</dbReference>
<evidence type="ECO:0000256" key="2">
    <source>
        <dbReference type="ARBA" id="ARBA00022691"/>
    </source>
</evidence>